<evidence type="ECO:0000256" key="1">
    <source>
        <dbReference type="SAM" id="MobiDB-lite"/>
    </source>
</evidence>
<protein>
    <submittedName>
        <fullName evidence="2">Uncharacterized protein</fullName>
    </submittedName>
</protein>
<name>A0ABD1GNC1_SALDI</name>
<evidence type="ECO:0000313" key="3">
    <source>
        <dbReference type="Proteomes" id="UP001567538"/>
    </source>
</evidence>
<gene>
    <name evidence="2" type="ORF">AAHA92_22322</name>
</gene>
<sequence length="105" mass="11649">MNLYLNLVYSSILAQKSHKVVKGTKETPSDTQAKLDELYVSLTSLSVLREMIKLKDIQSTSGGGQHSATAHAETRSKKIHDHIEKPKEMVQDDANKVQDDANKDA</sequence>
<dbReference type="EMBL" id="JBEAFC010000008">
    <property type="protein sequence ID" value="KAL1545622.1"/>
    <property type="molecule type" value="Genomic_DNA"/>
</dbReference>
<evidence type="ECO:0000313" key="2">
    <source>
        <dbReference type="EMBL" id="KAL1545622.1"/>
    </source>
</evidence>
<reference evidence="2 3" key="1">
    <citation type="submission" date="2024-06" db="EMBL/GenBank/DDBJ databases">
        <title>A chromosome level genome sequence of Diviner's sage (Salvia divinorum).</title>
        <authorList>
            <person name="Ford S.A."/>
            <person name="Ro D.-K."/>
            <person name="Ness R.W."/>
            <person name="Phillips M.A."/>
        </authorList>
    </citation>
    <scope>NUCLEOTIDE SEQUENCE [LARGE SCALE GENOMIC DNA]</scope>
    <source>
        <strain evidence="2">SAF-2024a</strain>
        <tissue evidence="2">Leaf</tissue>
    </source>
</reference>
<dbReference type="AlphaFoldDB" id="A0ABD1GNC1"/>
<dbReference type="Proteomes" id="UP001567538">
    <property type="component" value="Unassembled WGS sequence"/>
</dbReference>
<organism evidence="2 3">
    <name type="scientific">Salvia divinorum</name>
    <name type="common">Maria pastora</name>
    <name type="synonym">Diviner's sage</name>
    <dbReference type="NCBI Taxonomy" id="28513"/>
    <lineage>
        <taxon>Eukaryota</taxon>
        <taxon>Viridiplantae</taxon>
        <taxon>Streptophyta</taxon>
        <taxon>Embryophyta</taxon>
        <taxon>Tracheophyta</taxon>
        <taxon>Spermatophyta</taxon>
        <taxon>Magnoliopsida</taxon>
        <taxon>eudicotyledons</taxon>
        <taxon>Gunneridae</taxon>
        <taxon>Pentapetalae</taxon>
        <taxon>asterids</taxon>
        <taxon>lamiids</taxon>
        <taxon>Lamiales</taxon>
        <taxon>Lamiaceae</taxon>
        <taxon>Nepetoideae</taxon>
        <taxon>Mentheae</taxon>
        <taxon>Salviinae</taxon>
        <taxon>Salvia</taxon>
        <taxon>Salvia subgen. Calosphace</taxon>
    </lineage>
</organism>
<accession>A0ABD1GNC1</accession>
<proteinExistence type="predicted"/>
<feature type="region of interest" description="Disordered" evidence="1">
    <location>
        <begin position="58"/>
        <end position="105"/>
    </location>
</feature>
<feature type="compositionally biased region" description="Basic and acidic residues" evidence="1">
    <location>
        <begin position="72"/>
        <end position="105"/>
    </location>
</feature>
<keyword evidence="3" id="KW-1185">Reference proteome</keyword>
<comment type="caution">
    <text evidence="2">The sequence shown here is derived from an EMBL/GenBank/DDBJ whole genome shotgun (WGS) entry which is preliminary data.</text>
</comment>